<evidence type="ECO:0000256" key="2">
    <source>
        <dbReference type="ARBA" id="ARBA00022676"/>
    </source>
</evidence>
<reference evidence="8" key="2">
    <citation type="submission" date="2025-08" db="UniProtKB">
        <authorList>
            <consortium name="RefSeq"/>
        </authorList>
    </citation>
    <scope>IDENTIFICATION</scope>
</reference>
<organism evidence="7 8">
    <name type="scientific">Solanum pennellii</name>
    <name type="common">Tomato</name>
    <name type="synonym">Lycopersicon pennellii</name>
    <dbReference type="NCBI Taxonomy" id="28526"/>
    <lineage>
        <taxon>Eukaryota</taxon>
        <taxon>Viridiplantae</taxon>
        <taxon>Streptophyta</taxon>
        <taxon>Embryophyta</taxon>
        <taxon>Tracheophyta</taxon>
        <taxon>Spermatophyta</taxon>
        <taxon>Magnoliopsida</taxon>
        <taxon>eudicotyledons</taxon>
        <taxon>Gunneridae</taxon>
        <taxon>Pentapetalae</taxon>
        <taxon>asterids</taxon>
        <taxon>lamiids</taxon>
        <taxon>Solanales</taxon>
        <taxon>Solanaceae</taxon>
        <taxon>Solanoideae</taxon>
        <taxon>Solaneae</taxon>
        <taxon>Solanum</taxon>
        <taxon>Solanum subgen. Lycopersicon</taxon>
    </lineage>
</organism>
<dbReference type="Proteomes" id="UP000694930">
    <property type="component" value="Chromosome 2"/>
</dbReference>
<dbReference type="InterPro" id="IPR003406">
    <property type="entry name" value="Glyco_trans_14"/>
</dbReference>
<evidence type="ECO:0000256" key="3">
    <source>
        <dbReference type="ARBA" id="ARBA00022679"/>
    </source>
</evidence>
<keyword evidence="5" id="KW-0325">Glycoprotein</keyword>
<evidence type="ECO:0000256" key="1">
    <source>
        <dbReference type="ARBA" id="ARBA00004606"/>
    </source>
</evidence>
<proteinExistence type="predicted"/>
<evidence type="ECO:0000256" key="4">
    <source>
        <dbReference type="ARBA" id="ARBA00023136"/>
    </source>
</evidence>
<keyword evidence="6" id="KW-1133">Transmembrane helix</keyword>
<dbReference type="RefSeq" id="XP_027770676.1">
    <property type="nucleotide sequence ID" value="XM_027914875.1"/>
</dbReference>
<keyword evidence="4 6" id="KW-0472">Membrane</keyword>
<protein>
    <submittedName>
        <fullName evidence="8">Glycosyltransferase BC10 isoform X3</fullName>
    </submittedName>
</protein>
<dbReference type="PANTHER" id="PTHR31042:SF2">
    <property type="entry name" value="GLYCOSYLTRANSFERASE BC10"/>
    <property type="match status" value="1"/>
</dbReference>
<keyword evidence="2" id="KW-0328">Glycosyltransferase</keyword>
<evidence type="ECO:0000256" key="5">
    <source>
        <dbReference type="ARBA" id="ARBA00023180"/>
    </source>
</evidence>
<reference evidence="7" key="1">
    <citation type="journal article" date="2014" name="Nat. Genet.">
        <title>The genome of the stress-tolerant wild tomato species Solanum pennellii.</title>
        <authorList>
            <person name="Bolger A."/>
            <person name="Scossa F."/>
            <person name="Bolger M.E."/>
            <person name="Lanz C."/>
            <person name="Maumus F."/>
            <person name="Tohge T."/>
            <person name="Quesneville H."/>
            <person name="Alseekh S."/>
            <person name="Sorensen I."/>
            <person name="Lichtenstein G."/>
            <person name="Fich E.A."/>
            <person name="Conte M."/>
            <person name="Keller H."/>
            <person name="Schneeberger K."/>
            <person name="Schwacke R."/>
            <person name="Ofner I."/>
            <person name="Vrebalov J."/>
            <person name="Xu Y."/>
            <person name="Osorio S."/>
            <person name="Aflitos S.A."/>
            <person name="Schijlen E."/>
            <person name="Jimenez-Gomez J.M."/>
            <person name="Ryngajllo M."/>
            <person name="Kimura S."/>
            <person name="Kumar R."/>
            <person name="Koenig D."/>
            <person name="Headland L.R."/>
            <person name="Maloof J.N."/>
            <person name="Sinha N."/>
            <person name="van Ham R.C."/>
            <person name="Lankhorst R.K."/>
            <person name="Mao L."/>
            <person name="Vogel A."/>
            <person name="Arsova B."/>
            <person name="Panstruga R."/>
            <person name="Fei Z."/>
            <person name="Rose J.K."/>
            <person name="Zamir D."/>
            <person name="Carrari F."/>
            <person name="Giovannoni J.J."/>
            <person name="Weigel D."/>
            <person name="Usadel B."/>
            <person name="Fernie A.R."/>
        </authorList>
    </citation>
    <scope>NUCLEOTIDE SEQUENCE [LARGE SCALE GENOMIC DNA]</scope>
    <source>
        <strain evidence="7">cv. LA0716</strain>
    </source>
</reference>
<dbReference type="Pfam" id="PF02485">
    <property type="entry name" value="Branch"/>
    <property type="match status" value="1"/>
</dbReference>
<evidence type="ECO:0000313" key="8">
    <source>
        <dbReference type="RefSeq" id="XP_027770676.1"/>
    </source>
</evidence>
<sequence length="354" mass="41684">MGLKLIRRSNSQKSQHRWKIKVFAMMLFVFFFGTLVLMETQYNKIRMLALLSPAPQLQNPKIAFLFIARNRLPLDIVWDAFFQGDKENKFSILVHSRPGFLLNKVTTRSAYFLNRQMNDSIQVDWGEASMIQAERILLQHALMDPLNERFVFLSDSCIPLYNFSYTYDYIMSTPNSFVDSFADTKEGRYNPKMHPIIPVQSWRKGSQWAVLNRKHADIVVKDEILFPMFQLHCKKKPLPEFWRDQYVHEGLEGEITRRTLTHTAWLILSSKERERKGWHPVTYKLADATPMLIQSIKDIDNINYETEHRREWCTSKEKPAPCFLFARKFTRPAALRLLNMQSALGLYHEEISNV</sequence>
<comment type="subcellular location">
    <subcellularLocation>
        <location evidence="1">Membrane</location>
        <topology evidence="1">Single-pass type II membrane protein</topology>
    </subcellularLocation>
</comment>
<keyword evidence="3" id="KW-0808">Transferase</keyword>
<name>A0ABM1V4K8_SOLPN</name>
<evidence type="ECO:0000313" key="7">
    <source>
        <dbReference type="Proteomes" id="UP000694930"/>
    </source>
</evidence>
<gene>
    <name evidence="8" type="primary">LOC107012023</name>
</gene>
<keyword evidence="6" id="KW-0812">Transmembrane</keyword>
<feature type="transmembrane region" description="Helical" evidence="6">
    <location>
        <begin position="20"/>
        <end position="38"/>
    </location>
</feature>
<dbReference type="PANTHER" id="PTHR31042">
    <property type="entry name" value="CORE-2/I-BRANCHING BETA-1,6-N-ACETYLGLUCOSAMINYLTRANSFERASE FAMILY PROTEIN-RELATED"/>
    <property type="match status" value="1"/>
</dbReference>
<accession>A0ABM1V4K8</accession>
<keyword evidence="7" id="KW-1185">Reference proteome</keyword>
<dbReference type="GeneID" id="107012023"/>
<evidence type="ECO:0000256" key="6">
    <source>
        <dbReference type="SAM" id="Phobius"/>
    </source>
</evidence>
<dbReference type="InterPro" id="IPR044174">
    <property type="entry name" value="BC10-like"/>
</dbReference>